<dbReference type="CDD" id="cd06142">
    <property type="entry name" value="RNaseD_exo"/>
    <property type="match status" value="1"/>
</dbReference>
<evidence type="ECO:0000313" key="3">
    <source>
        <dbReference type="EMBL" id="SDL74565.1"/>
    </source>
</evidence>
<dbReference type="Gene3D" id="1.10.150.80">
    <property type="entry name" value="HRDC domain"/>
    <property type="match status" value="2"/>
</dbReference>
<feature type="domain" description="HRDC" evidence="2">
    <location>
        <begin position="221"/>
        <end position="304"/>
    </location>
</feature>
<proteinExistence type="predicted"/>
<dbReference type="PROSITE" id="PS50967">
    <property type="entry name" value="HRDC"/>
    <property type="match status" value="1"/>
</dbReference>
<dbReference type="Gene3D" id="3.30.420.10">
    <property type="entry name" value="Ribonuclease H-like superfamily/Ribonuclease H"/>
    <property type="match status" value="1"/>
</dbReference>
<dbReference type="SMART" id="SM00474">
    <property type="entry name" value="35EXOc"/>
    <property type="match status" value="1"/>
</dbReference>
<dbReference type="AlphaFoldDB" id="A0A1G9MLN7"/>
<dbReference type="PANTHER" id="PTHR47649:SF1">
    <property type="entry name" value="RIBONUCLEASE D"/>
    <property type="match status" value="1"/>
</dbReference>
<dbReference type="SMART" id="SM00341">
    <property type="entry name" value="HRDC"/>
    <property type="match status" value="1"/>
</dbReference>
<gene>
    <name evidence="3" type="ORF">SAMN04488242_2683</name>
</gene>
<dbReference type="GO" id="GO:0003676">
    <property type="term" value="F:nucleic acid binding"/>
    <property type="evidence" value="ECO:0007669"/>
    <property type="project" value="InterPro"/>
</dbReference>
<dbReference type="GO" id="GO:0000166">
    <property type="term" value="F:nucleotide binding"/>
    <property type="evidence" value="ECO:0007669"/>
    <property type="project" value="InterPro"/>
</dbReference>
<dbReference type="InterPro" id="IPR044876">
    <property type="entry name" value="HRDC_dom_sf"/>
</dbReference>
<dbReference type="EMBL" id="FNGP01000005">
    <property type="protein sequence ID" value="SDL74565.1"/>
    <property type="molecule type" value="Genomic_DNA"/>
</dbReference>
<dbReference type="InterPro" id="IPR012337">
    <property type="entry name" value="RNaseH-like_sf"/>
</dbReference>
<sequence>MSLVDESREPLRPVVEDESGLSACLDALRRAEGPVAFDAERAHGYRYWPRAYLFQLRREGAGTWLIDPTRFDREQLGRLVTAAGEAEWVIHAASQDLPSMYEAGVVPARIFDTELAARLMGKPGVSLGALLSAELGVELRKAHSAVNWATRPLKPSWLTYAALDVDFLLELRDVLDGQLRDMGRSDWAEQEFAWELEQFARTPDPRPEPWRRLSRVASIRTTRGLALARELWQERDAIAQRRDRPPGHILPDAAIVDAGMLAGSGFPDRGALLGIPGFSRPPGSRYLQNWLNGLNRASELPESRYPSKRPPSHGGVPSPKNWDQLRPEAAERWALARPALDDLACEIGLQPSLLTPPAALQRVLWAHERPTETVLEHAGMRPWQAELVAALLDEVLGD</sequence>
<accession>A0A1G9MLN7</accession>
<dbReference type="GO" id="GO:0006139">
    <property type="term" value="P:nucleobase-containing compound metabolic process"/>
    <property type="evidence" value="ECO:0007669"/>
    <property type="project" value="InterPro"/>
</dbReference>
<dbReference type="GO" id="GO:0008408">
    <property type="term" value="F:3'-5' exonuclease activity"/>
    <property type="evidence" value="ECO:0007669"/>
    <property type="project" value="InterPro"/>
</dbReference>
<dbReference type="SUPFAM" id="SSF47819">
    <property type="entry name" value="HRDC-like"/>
    <property type="match status" value="1"/>
</dbReference>
<dbReference type="InterPro" id="IPR002121">
    <property type="entry name" value="HRDC_dom"/>
</dbReference>
<dbReference type="InterPro" id="IPR051086">
    <property type="entry name" value="RNase_D-like"/>
</dbReference>
<dbReference type="RefSeq" id="WP_093253130.1">
    <property type="nucleotide sequence ID" value="NZ_FNGP01000005.1"/>
</dbReference>
<dbReference type="InterPro" id="IPR002562">
    <property type="entry name" value="3'-5'_exonuclease_dom"/>
</dbReference>
<keyword evidence="4" id="KW-1185">Reference proteome</keyword>
<dbReference type="SUPFAM" id="SSF53098">
    <property type="entry name" value="Ribonuclease H-like"/>
    <property type="match status" value="1"/>
</dbReference>
<dbReference type="Proteomes" id="UP000199475">
    <property type="component" value="Unassembled WGS sequence"/>
</dbReference>
<evidence type="ECO:0000259" key="2">
    <source>
        <dbReference type="PROSITE" id="PS50967"/>
    </source>
</evidence>
<protein>
    <submittedName>
        <fullName evidence="3">Ribonuclease D</fullName>
    </submittedName>
</protein>
<dbReference type="STRING" id="686624.SAMN04488242_2683"/>
<dbReference type="Pfam" id="PF18305">
    <property type="entry name" value="DNA_pol_A_exoN"/>
    <property type="match status" value="1"/>
</dbReference>
<dbReference type="Pfam" id="PF00570">
    <property type="entry name" value="HRDC"/>
    <property type="match status" value="1"/>
</dbReference>
<evidence type="ECO:0000256" key="1">
    <source>
        <dbReference type="SAM" id="MobiDB-lite"/>
    </source>
</evidence>
<name>A0A1G9MLN7_9ACTN</name>
<evidence type="ECO:0000313" key="4">
    <source>
        <dbReference type="Proteomes" id="UP000199475"/>
    </source>
</evidence>
<feature type="region of interest" description="Disordered" evidence="1">
    <location>
        <begin position="300"/>
        <end position="322"/>
    </location>
</feature>
<reference evidence="3 4" key="1">
    <citation type="submission" date="2016-10" db="EMBL/GenBank/DDBJ databases">
        <authorList>
            <person name="de Groot N.N."/>
        </authorList>
    </citation>
    <scope>NUCLEOTIDE SEQUENCE [LARGE SCALE GENOMIC DNA]</scope>
    <source>
        <strain evidence="3 4">CGMCC 1.9159</strain>
    </source>
</reference>
<dbReference type="InterPro" id="IPR010997">
    <property type="entry name" value="HRDC-like_sf"/>
</dbReference>
<dbReference type="OrthoDB" id="144122at2"/>
<dbReference type="InterPro" id="IPR036397">
    <property type="entry name" value="RNaseH_sf"/>
</dbReference>
<dbReference type="InterPro" id="IPR041605">
    <property type="entry name" value="Exo_C"/>
</dbReference>
<dbReference type="PANTHER" id="PTHR47649">
    <property type="entry name" value="RIBONUCLEASE D"/>
    <property type="match status" value="1"/>
</dbReference>
<dbReference type="Pfam" id="PF01612">
    <property type="entry name" value="DNA_pol_A_exo1"/>
    <property type="match status" value="1"/>
</dbReference>
<organism evidence="3 4">
    <name type="scientific">Tessaracoccus oleiagri</name>
    <dbReference type="NCBI Taxonomy" id="686624"/>
    <lineage>
        <taxon>Bacteria</taxon>
        <taxon>Bacillati</taxon>
        <taxon>Actinomycetota</taxon>
        <taxon>Actinomycetes</taxon>
        <taxon>Propionibacteriales</taxon>
        <taxon>Propionibacteriaceae</taxon>
        <taxon>Tessaracoccus</taxon>
    </lineage>
</organism>